<feature type="region of interest" description="Disordered" evidence="6">
    <location>
        <begin position="1477"/>
        <end position="1507"/>
    </location>
</feature>
<keyword evidence="3" id="KW-0732">Signal</keyword>
<dbReference type="PANTHER" id="PTHR37467">
    <property type="entry name" value="EXPORTED CALCIUM-BINDING GLYCOPROTEIN-RELATED"/>
    <property type="match status" value="1"/>
</dbReference>
<dbReference type="Gene3D" id="2.60.120.200">
    <property type="match status" value="1"/>
</dbReference>
<feature type="transmembrane region" description="Helical" evidence="7">
    <location>
        <begin position="3494"/>
        <end position="3515"/>
    </location>
</feature>
<feature type="region of interest" description="Disordered" evidence="6">
    <location>
        <begin position="1683"/>
        <end position="1702"/>
    </location>
</feature>
<dbReference type="Pfam" id="PF13385">
    <property type="entry name" value="Laminin_G_3"/>
    <property type="match status" value="1"/>
</dbReference>
<dbReference type="SUPFAM" id="SSF81296">
    <property type="entry name" value="E set domains"/>
    <property type="match status" value="1"/>
</dbReference>
<dbReference type="InterPro" id="IPR029046">
    <property type="entry name" value="LolA/LolB/LppX"/>
</dbReference>
<keyword evidence="7" id="KW-0472">Membrane</keyword>
<dbReference type="Pfam" id="PF18884">
    <property type="entry name" value="TSP3_bac"/>
    <property type="match status" value="4"/>
</dbReference>
<feature type="transmembrane region" description="Helical" evidence="7">
    <location>
        <begin position="1028"/>
        <end position="1049"/>
    </location>
</feature>
<name>A0A6J6AAX1_9ZZZZ</name>
<evidence type="ECO:0000256" key="6">
    <source>
        <dbReference type="SAM" id="MobiDB-lite"/>
    </source>
</evidence>
<dbReference type="SUPFAM" id="SSF49899">
    <property type="entry name" value="Concanavalin A-like lectins/glucanases"/>
    <property type="match status" value="1"/>
</dbReference>
<gene>
    <name evidence="9" type="ORF">UFOPK4189_02834</name>
</gene>
<evidence type="ECO:0000256" key="4">
    <source>
        <dbReference type="ARBA" id="ARBA00022737"/>
    </source>
</evidence>
<dbReference type="Pfam" id="PF02494">
    <property type="entry name" value="HYR"/>
    <property type="match status" value="1"/>
</dbReference>
<dbReference type="Pfam" id="PF17963">
    <property type="entry name" value="Big_9"/>
    <property type="match status" value="1"/>
</dbReference>
<evidence type="ECO:0000256" key="5">
    <source>
        <dbReference type="ARBA" id="ARBA00022837"/>
    </source>
</evidence>
<evidence type="ECO:0000256" key="7">
    <source>
        <dbReference type="SAM" id="Phobius"/>
    </source>
</evidence>
<dbReference type="InterPro" id="IPR059100">
    <property type="entry name" value="TSP3_bac"/>
</dbReference>
<evidence type="ECO:0000256" key="3">
    <source>
        <dbReference type="ARBA" id="ARBA00022729"/>
    </source>
</evidence>
<reference evidence="9" key="1">
    <citation type="submission" date="2020-05" db="EMBL/GenBank/DDBJ databases">
        <authorList>
            <person name="Chiriac C."/>
            <person name="Salcher M."/>
            <person name="Ghai R."/>
            <person name="Kavagutti S V."/>
        </authorList>
    </citation>
    <scope>NUCLEOTIDE SEQUENCE</scope>
</reference>
<keyword evidence="5" id="KW-0106">Calcium</keyword>
<protein>
    <submittedName>
        <fullName evidence="9">Unannotated protein</fullName>
    </submittedName>
</protein>
<dbReference type="EMBL" id="CAESGF010000023">
    <property type="protein sequence ID" value="CAB4365078.1"/>
    <property type="molecule type" value="Genomic_DNA"/>
</dbReference>
<dbReference type="InterPro" id="IPR013320">
    <property type="entry name" value="ConA-like_dom_sf"/>
</dbReference>
<dbReference type="InterPro" id="IPR003410">
    <property type="entry name" value="HYR_dom"/>
</dbReference>
<dbReference type="InterPro" id="IPR053180">
    <property type="entry name" value="Ca-binding_acidic-repeat"/>
</dbReference>
<dbReference type="SUPFAM" id="SSF89392">
    <property type="entry name" value="Prokaryotic lipoproteins and lipoprotein localization factors"/>
    <property type="match status" value="1"/>
</dbReference>
<organism evidence="9">
    <name type="scientific">freshwater metagenome</name>
    <dbReference type="NCBI Taxonomy" id="449393"/>
    <lineage>
        <taxon>unclassified sequences</taxon>
        <taxon>metagenomes</taxon>
        <taxon>ecological metagenomes</taxon>
    </lineage>
</organism>
<feature type="transmembrane region" description="Helical" evidence="7">
    <location>
        <begin position="1149"/>
        <end position="1178"/>
    </location>
</feature>
<proteinExistence type="predicted"/>
<keyword evidence="4" id="KW-0677">Repeat</keyword>
<sequence length="3525" mass="365558">MRARVSHRRSSWVLLVLAVVAAGGGWAAFAQGSVGASGPNAVVAAWNRARAEGSYHFASDVVQVATPAGSVLNAGRAGQSQRVHLDGVSDVGAAAMELELSTTGTSAAGGQTLAVRVVDGVTFQRDAGGGWVKSAAVTDALAPGADFMSVLGAASEVSVAGSDTVAGSLVTKYSFTVDGSAFSAARPGSSSFEGVTGTGVLWVGEDGLPVRQSLSLVFPVRSGVSSTSQITIDFSEYGSASVPGVAHASGVSWWQFDLSGDHLAELLLLAAFVLLVAALAVRQRPSAPALSVRRVVAIVVAFGLIGAEVSTSSAQAQAQAGSAVARVSPASVVAPKPEDLAAQARAYQRSQSADPHVDRLAVLPQLGDPTDTTTDTDLDGLTDFVEERIGTDPAEADSDGDLVDDKVEVDGFTVACAANTGAAVRWFGDPTVTDSNVDGLADGMEWGVDTDGDCTPDFFDDDNDGDGVPDRIDAGTLTKVGGFGAATPLQLSLAGLETASALPTLVEFQVRPDDASHVRAALRPMDWPSDAQGQIMDLNNSTDDMLVIPMLEITVPAGHVLPTESDLAAYNIQVNAADAAGTRRVYVPLNVLKDPDSGADVAFSGRMLYSSQSSWATAQQVRLVWMVQVNNDLRCDPTAVNAADVGCTSVGVVNGVDAGYVFDAPQIVHSYDNDAWTLTGLNVSQEQGTDSAVIYEDPAVVADRNEHTPTWLLEGMLTERFLSTNPDTGTFEITPANIMSTLDRDLTAGSTVYGLPDVFQVETRSSPTFDKGLVDTAAAIDDVLKQQFTPRLGLGAAFQPLITTAIMTTYRSISLDTGSGFTTVNGASVSVRFPTAAEGGTQDTVGSVKWNPFCATGTTPAWRSCTLDEFLADVEQAAASEPTYDPEDPTQELAVPDPEVAAGEVEFARLHALMMMSGRTVTTQIATINDQVLATNRGYASTTALFSTSQLVEASQAITKHAYKTFFGYFYLKSLSKGVKLSATSVVRGVQGLKLAATGPGSLAGINETLPLPKLLKGLKGLSTKQAIGARFAIAAVVITVAAVAIYLVDNGSSEDVVRTSLTVGSTAGVALAAWQTVTVARQLRNTGQSAWALFKSGSSQKYLGQSTKVGVIGALIAVGVSWGFFIYKMVDSGVQAWSPEFNAALAGVLADTLYIALLTILALTVVGSVVVALVVFVDALITQFCPTPDEGCTTISSAVTHVLTGAIFGTAPMVDVNASDLISVQTPTISLTNPELGYVQGNGLTVSLPVDSTITHTDVDLAWQMNLYLWMFSIENIRSGNISHEISAPVAVTPPAASSPGSWDSVTVAATRTGKDLYRATKHETVVFAASNAFTFNTAGLNRSFSYTLNSAYTFPSYECWTVPVPLPPLWVIPVCYGRTLDGTTSSDLPPLVYDVLPPTLSGFLATTPRGGGTALAWDSAFARIKDADRDGLLAVNDGGLDLNDSLVDADGDGLTDVRELELRADGYAVSLSLADSDGDGLSDRQELAAGSNPALADTDNDGLSDGEEAQHVVADANGVTRMAGGWDITVAGRTVRVYSDPSIPDSDGDGISDKAEKQLAASAVPADRVDDMARPYHPNVVNTAPIGISMSTSNPAAFVAPGDTVDVTTSVTAKTALAPSVLEITLPGAAGPSPAPALLDFDPTTFVGTQTREQTTSFTVPEGTNTVKVGADVRAWLPDGTPSAPVVQTQPGQQVSTSKPIIDGESDLLSVADLFDSFRIFGHTVAGTKQDVIAVNPLTGSTTAIDTDADTNVTPSRADGRSDFDGGTAGSACNAAGNCMTMWSEYNKCSTVQINGLKNVNAYANIGSSIVDPPEFGIYINRHPDTARSWTNINLDQLELLWSSVDHGGENMAPNAEITAQPGVNNGFPLTTRFCGNAVINVRELNPPYANISNSTHLFTCETTGCTDTCNISATNCNGADGLQIDWTTNCQTRCTPRAGWLYGHGFSKDSQYRYDNSDLLGPVAEIKISVTNDGPPNQVWSRVTGPSGAALSAPAKVVSLQGAWTDAAIASDGVGFGAVWTSSSGDSFFGTFSQTGVSQQSLYGVQTFGDNPVVVWVRDRYIVISSKPTTRAVPCFIGECGGGTVSIEYTAQDMTSGRTMVIGEFNESGSGSPIASQQFYDAAVDSLLMVGTSLVDASIVGVLWPAFSTRLQCTVACSPMASPVELFAEGGDRSVSVDPVTRQWLVSVQNSAGIALGLFAPDLSSGGTVTTVSTASGATPSLACPSALPVLDLGFEELPGATTFVDGTGRGRDGVAVVGSGPDAGAAGAPGATGSHLGATFANAGQSMTVPSPMVAGADVAFSLAFWMRVDDASSSDPFVVSWDSTHQLRVRPDTGVVEWQWGSTVQASSSAQGWQPVNDGQWHLVVASRPAFGSLQLTVDNHPQLWTGGGGGLPTGPAQVTVRGGGSPVSIDQLQFYNVALSEAAVTQLRTRVKPSCMLVQNSSNGQAFNWWKVLTSVADTRGGALTSSASLTLRVDSDAAVSSVVVPSTALNASVPSFVLSGSASDGVEGSGVAKVEVSLDGGAWVVASGTESWTLPISLGQGNVSIRTRATDAAGNVEVPGSATVLLVDRVAPSVLLDAPGVSLAPVRDVATGLLSVSLSGTASDSGSGVDGVEVNVSLVGEAVSADSWQRASVSGGVWSLDYVLPTSVFDVSGQYAVSVRASDVAGNVTADDAATGQVLLDDRAPVVSLSATDRQRAVVAGSVELSGAVTDVGGVGVGSVEVSLTPIDQVTGVSLLDRVWLPVVLSQPNGTSTSWSLAVPSGVEGFFQIDLRATDSLGNETVAAKVWSGLVDTKAPRLVLSIAATGRSRRKGQFVEVAYECGAQDLFLNTATYRCPGLSSQPAVRGFLQPSPLLDALQVLFPDQPVLTDLSERFTKWESTLSTDALLSACDVFGNCASQGVGVAPLVSSVQHTLLTGAVFTRTGAVVEMVTYANPAPTAVIVSPGDGEHVAVTDTVGVVVDVEAAASIKQIDVLLDGVVVATRTFVLNATTLHDERIPVTVTGGVHTVEVSVTDWDDVVVTSGIVEFFADMAAPVLSFDDSTITVGRTWSVGTDFYRFSGTVVDDGTVAAVQIKVNGGRWSDVSFGSGIWRTALQVPGADGSTLSVMVRAFDRAGRVTEIGGATQVDLAPVQAVAYVRPETTIDSGPDPVVAASSVTFGFTGTPGDSNVTNYFCRVDQLAPVMCSAAFMLEGLAAGNHTLTVAAIDDLGYVDLTPATWSWTVLAVGPQPTLVSHPAATTTLHTAVFVFTGGPDATFECSIDGAAPVVCSSPFTVNDLVDGVHTFAVTATVGGLSGTAVSSTWTILNDAPVQSDQQADIDADDPLGQGLTLVANDTDPLVYRIVDLPEHGYLVGTAPNVTYIPFIGYRGADTFTFAADDGQQVSGLGQVELLVRVPDHVNPVIVSRGDQTIYTTYPGTGPLQYPLPTATDNSGTVTLVCTPASGTVFALGRTTVTCNATDPTGNTAVASFVITHLIAPETLPHVGNGYLALQEALLLIAAGFVLVMIAWQRRRDLLARS</sequence>
<dbReference type="PANTHER" id="PTHR37467:SF1">
    <property type="entry name" value="EXPORTED CALCIUM-BINDING GLYCOPROTEIN"/>
    <property type="match status" value="1"/>
</dbReference>
<feature type="transmembrane region" description="Helical" evidence="7">
    <location>
        <begin position="1110"/>
        <end position="1128"/>
    </location>
</feature>
<evidence type="ECO:0000313" key="9">
    <source>
        <dbReference type="EMBL" id="CAB4365078.1"/>
    </source>
</evidence>
<keyword evidence="7" id="KW-1133">Transmembrane helix</keyword>
<dbReference type="PROSITE" id="PS50825">
    <property type="entry name" value="HYR"/>
    <property type="match status" value="1"/>
</dbReference>
<dbReference type="InterPro" id="IPR014756">
    <property type="entry name" value="Ig_E-set"/>
</dbReference>
<evidence type="ECO:0000256" key="1">
    <source>
        <dbReference type="ARBA" id="ARBA00004613"/>
    </source>
</evidence>
<dbReference type="Gene3D" id="2.50.20.20">
    <property type="match status" value="1"/>
</dbReference>
<evidence type="ECO:0000256" key="2">
    <source>
        <dbReference type="ARBA" id="ARBA00022525"/>
    </source>
</evidence>
<feature type="compositionally biased region" description="Polar residues" evidence="6">
    <location>
        <begin position="1688"/>
        <end position="1701"/>
    </location>
</feature>
<dbReference type="Gene3D" id="2.60.40.650">
    <property type="match status" value="1"/>
</dbReference>
<accession>A0A6J6AAX1</accession>
<keyword evidence="2" id="KW-0964">Secreted</keyword>
<evidence type="ECO:0000259" key="8">
    <source>
        <dbReference type="PROSITE" id="PS50825"/>
    </source>
</evidence>
<comment type="subcellular location">
    <subcellularLocation>
        <location evidence="1">Secreted</location>
    </subcellularLocation>
</comment>
<keyword evidence="7" id="KW-0812">Transmembrane</keyword>
<feature type="domain" description="HYR" evidence="8">
    <location>
        <begin position="3402"/>
        <end position="3482"/>
    </location>
</feature>